<dbReference type="OrthoDB" id="5181554at2"/>
<feature type="transmembrane region" description="Helical" evidence="4">
    <location>
        <begin position="90"/>
        <end position="111"/>
    </location>
</feature>
<dbReference type="PANTHER" id="PTHR24421">
    <property type="entry name" value="NITRATE/NITRITE SENSOR PROTEIN NARX-RELATED"/>
    <property type="match status" value="1"/>
</dbReference>
<keyword evidence="7" id="KW-0067">ATP-binding</keyword>
<dbReference type="PANTHER" id="PTHR24421:SF61">
    <property type="entry name" value="OXYGEN SENSOR HISTIDINE KINASE NREB"/>
    <property type="match status" value="1"/>
</dbReference>
<sequence>MQGLASRLRRVEPSGAAAAVRASDGDPRAPLWRGAQWFRALSVVYAVGRQVDEADRYQRIGWSWVMIGAVVAVSLLAGIGYARGFGRNRWFVIGEFAAAAVLALGTVWVASPEFTAHNQTLPTTLWLTNPVVSAAILGGPVAGVAGGIAIAVVNAIYRGTFPETVLRDANYPVFMAVGLGLGVAARVAIRSQEQLREAERVAAEARARERLAREVHDGVLQALAFLARRCAALGGPGTELGALGELAAQQERALRHLIAETPSGTVEPEDGDGDLVDLRDLLRPLASSTVTLAEPGRAVPLPAAPAAEVAAAVRNALDNTARHAGPAARSYLLLEDVGDAVLVTVRDDGTGIAPGRLDAARAEGRLGVSESIVGRMRALGGRADLTTDVGEGVEWELWIPRT</sequence>
<dbReference type="Pfam" id="PF19354">
    <property type="entry name" value="DUF5931"/>
    <property type="match status" value="1"/>
</dbReference>
<dbReference type="InterPro" id="IPR036890">
    <property type="entry name" value="HATPase_C_sf"/>
</dbReference>
<feature type="domain" description="Histidine kinase/HSP90-like ATPase" evidence="5">
    <location>
        <begin position="310"/>
        <end position="401"/>
    </location>
</feature>
<dbReference type="SUPFAM" id="SSF55874">
    <property type="entry name" value="ATPase domain of HSP90 chaperone/DNA topoisomerase II/histidine kinase"/>
    <property type="match status" value="1"/>
</dbReference>
<keyword evidence="8" id="KW-1185">Reference proteome</keyword>
<protein>
    <submittedName>
        <fullName evidence="7">ATP-binding protein</fullName>
    </submittedName>
</protein>
<dbReference type="Proteomes" id="UP000319375">
    <property type="component" value="Unassembled WGS sequence"/>
</dbReference>
<evidence type="ECO:0000256" key="1">
    <source>
        <dbReference type="ARBA" id="ARBA00022679"/>
    </source>
</evidence>
<accession>A0A5C5RUY8</accession>
<evidence type="ECO:0000313" key="8">
    <source>
        <dbReference type="Proteomes" id="UP000319375"/>
    </source>
</evidence>
<evidence type="ECO:0000259" key="6">
    <source>
        <dbReference type="Pfam" id="PF19354"/>
    </source>
</evidence>
<gene>
    <name evidence="7" type="ORF">FK530_21835</name>
</gene>
<dbReference type="NCBIfam" id="NF047322">
    <property type="entry name" value="HK_morpho_MacS"/>
    <property type="match status" value="1"/>
</dbReference>
<dbReference type="EMBL" id="VIGX01000022">
    <property type="protein sequence ID" value="TWS26807.1"/>
    <property type="molecule type" value="Genomic_DNA"/>
</dbReference>
<reference evidence="7 8" key="1">
    <citation type="submission" date="2019-06" db="EMBL/GenBank/DDBJ databases">
        <title>Tsukamurella conjunctivitidis sp. nov., Tsukamurella assacharolytica sp. nov. and Tsukamurella sputae sp. nov. isolated from patients with conjunctivitis, bacteraemia (lymphoma) and respiratory infection (sputum) in Hong Kong.</title>
        <authorList>
            <person name="Teng J.L.L."/>
            <person name="Lee H.H."/>
            <person name="Fong J.Y.H."/>
            <person name="Fok K.M.N."/>
            <person name="Lau S.K.P."/>
            <person name="Woo P.C.Y."/>
        </authorList>
    </citation>
    <scope>NUCLEOTIDE SEQUENCE [LARGE SCALE GENOMIC DNA]</scope>
    <source>
        <strain evidence="7 8">HKU72</strain>
    </source>
</reference>
<proteinExistence type="predicted"/>
<evidence type="ECO:0000313" key="7">
    <source>
        <dbReference type="EMBL" id="TWS26807.1"/>
    </source>
</evidence>
<evidence type="ECO:0000259" key="5">
    <source>
        <dbReference type="Pfam" id="PF02518"/>
    </source>
</evidence>
<evidence type="ECO:0000256" key="3">
    <source>
        <dbReference type="ARBA" id="ARBA00023012"/>
    </source>
</evidence>
<dbReference type="InterPro" id="IPR003594">
    <property type="entry name" value="HATPase_dom"/>
</dbReference>
<dbReference type="Gene3D" id="3.30.565.10">
    <property type="entry name" value="Histidine kinase-like ATPase, C-terminal domain"/>
    <property type="match status" value="1"/>
</dbReference>
<dbReference type="AlphaFoldDB" id="A0A5C5RUY8"/>
<dbReference type="InterPro" id="IPR045975">
    <property type="entry name" value="DUF5931"/>
</dbReference>
<evidence type="ECO:0000256" key="4">
    <source>
        <dbReference type="SAM" id="Phobius"/>
    </source>
</evidence>
<comment type="caution">
    <text evidence="7">The sequence shown here is derived from an EMBL/GenBank/DDBJ whole genome shotgun (WGS) entry which is preliminary data.</text>
</comment>
<organism evidence="7 8">
    <name type="scientific">Tsukamurella conjunctivitidis</name>
    <dbReference type="NCBI Taxonomy" id="2592068"/>
    <lineage>
        <taxon>Bacteria</taxon>
        <taxon>Bacillati</taxon>
        <taxon>Actinomycetota</taxon>
        <taxon>Actinomycetes</taxon>
        <taxon>Mycobacteriales</taxon>
        <taxon>Tsukamurellaceae</taxon>
        <taxon>Tsukamurella</taxon>
    </lineage>
</organism>
<dbReference type="InterPro" id="IPR050482">
    <property type="entry name" value="Sensor_HK_TwoCompSys"/>
</dbReference>
<keyword evidence="4" id="KW-0472">Membrane</keyword>
<dbReference type="RefSeq" id="WP_146489080.1">
    <property type="nucleotide sequence ID" value="NZ_VIGX01000022.1"/>
</dbReference>
<keyword evidence="4" id="KW-0812">Transmembrane</keyword>
<dbReference type="GO" id="GO:0005524">
    <property type="term" value="F:ATP binding"/>
    <property type="evidence" value="ECO:0007669"/>
    <property type="project" value="UniProtKB-KW"/>
</dbReference>
<dbReference type="GO" id="GO:0000160">
    <property type="term" value="P:phosphorelay signal transduction system"/>
    <property type="evidence" value="ECO:0007669"/>
    <property type="project" value="UniProtKB-KW"/>
</dbReference>
<feature type="transmembrane region" description="Helical" evidence="4">
    <location>
        <begin position="131"/>
        <end position="157"/>
    </location>
</feature>
<keyword evidence="7" id="KW-0547">Nucleotide-binding</keyword>
<feature type="transmembrane region" description="Helical" evidence="4">
    <location>
        <begin position="169"/>
        <end position="189"/>
    </location>
</feature>
<keyword evidence="3" id="KW-0902">Two-component regulatory system</keyword>
<keyword evidence="4" id="KW-1133">Transmembrane helix</keyword>
<evidence type="ECO:0000256" key="2">
    <source>
        <dbReference type="ARBA" id="ARBA00022777"/>
    </source>
</evidence>
<keyword evidence="2" id="KW-0418">Kinase</keyword>
<dbReference type="GO" id="GO:0016301">
    <property type="term" value="F:kinase activity"/>
    <property type="evidence" value="ECO:0007669"/>
    <property type="project" value="UniProtKB-KW"/>
</dbReference>
<keyword evidence="1" id="KW-0808">Transferase</keyword>
<name>A0A5C5RUY8_9ACTN</name>
<feature type="transmembrane region" description="Helical" evidence="4">
    <location>
        <begin position="62"/>
        <end position="83"/>
    </location>
</feature>
<dbReference type="Pfam" id="PF02518">
    <property type="entry name" value="HATPase_c"/>
    <property type="match status" value="1"/>
</dbReference>
<feature type="domain" description="DUF5931" evidence="6">
    <location>
        <begin position="29"/>
        <end position="183"/>
    </location>
</feature>